<dbReference type="EMBL" id="SZYD01000015">
    <property type="protein sequence ID" value="KAD3642297.1"/>
    <property type="molecule type" value="Genomic_DNA"/>
</dbReference>
<keyword evidence="2" id="KW-1185">Reference proteome</keyword>
<reference evidence="1 2" key="1">
    <citation type="submission" date="2019-05" db="EMBL/GenBank/DDBJ databases">
        <title>Mikania micrantha, genome provides insights into the molecular mechanism of rapid growth.</title>
        <authorList>
            <person name="Liu B."/>
        </authorList>
    </citation>
    <scope>NUCLEOTIDE SEQUENCE [LARGE SCALE GENOMIC DNA]</scope>
    <source>
        <strain evidence="1">NLD-2019</strain>
        <tissue evidence="1">Leaf</tissue>
    </source>
</reference>
<accession>A0A5N6MS11</accession>
<dbReference type="OrthoDB" id="1722681at2759"/>
<dbReference type="Proteomes" id="UP000326396">
    <property type="component" value="Linkage Group LG5"/>
</dbReference>
<organism evidence="1 2">
    <name type="scientific">Mikania micrantha</name>
    <name type="common">bitter vine</name>
    <dbReference type="NCBI Taxonomy" id="192012"/>
    <lineage>
        <taxon>Eukaryota</taxon>
        <taxon>Viridiplantae</taxon>
        <taxon>Streptophyta</taxon>
        <taxon>Embryophyta</taxon>
        <taxon>Tracheophyta</taxon>
        <taxon>Spermatophyta</taxon>
        <taxon>Magnoliopsida</taxon>
        <taxon>eudicotyledons</taxon>
        <taxon>Gunneridae</taxon>
        <taxon>Pentapetalae</taxon>
        <taxon>asterids</taxon>
        <taxon>campanulids</taxon>
        <taxon>Asterales</taxon>
        <taxon>Asteraceae</taxon>
        <taxon>Asteroideae</taxon>
        <taxon>Heliantheae alliance</taxon>
        <taxon>Eupatorieae</taxon>
        <taxon>Mikania</taxon>
    </lineage>
</organism>
<comment type="caution">
    <text evidence="1">The sequence shown here is derived from an EMBL/GenBank/DDBJ whole genome shotgun (WGS) entry which is preliminary data.</text>
</comment>
<proteinExistence type="predicted"/>
<dbReference type="AlphaFoldDB" id="A0A5N6MS11"/>
<evidence type="ECO:0000313" key="2">
    <source>
        <dbReference type="Proteomes" id="UP000326396"/>
    </source>
</evidence>
<gene>
    <name evidence="1" type="ORF">E3N88_31521</name>
</gene>
<evidence type="ECO:0000313" key="1">
    <source>
        <dbReference type="EMBL" id="KAD3642297.1"/>
    </source>
</evidence>
<sequence>MVIVISILGSSLTRKTDGSRVLEDDRSWLDKYERLLHSKLPRGPVPPSAPSLCHNALHLYRQEEFLSTQDQSYWYVNNANVGSHSTNVVGLHLRLLPPCSTPDLGCE</sequence>
<name>A0A5N6MS11_9ASTR</name>
<protein>
    <submittedName>
        <fullName evidence="1">Uncharacterized protein</fullName>
    </submittedName>
</protein>